<feature type="binding site" evidence="12">
    <location>
        <position position="270"/>
    </location>
    <ligand>
        <name>Mg(2+)</name>
        <dbReference type="ChEBI" id="CHEBI:18420"/>
    </ligand>
</feature>
<comment type="catalytic activity">
    <reaction evidence="10 11">
        <text>L-threonyl-[protein] + FAD = FMN-L-threonyl-[protein] + AMP + H(+)</text>
        <dbReference type="Rhea" id="RHEA:36847"/>
        <dbReference type="Rhea" id="RHEA-COMP:11060"/>
        <dbReference type="Rhea" id="RHEA-COMP:11061"/>
        <dbReference type="ChEBI" id="CHEBI:15378"/>
        <dbReference type="ChEBI" id="CHEBI:30013"/>
        <dbReference type="ChEBI" id="CHEBI:57692"/>
        <dbReference type="ChEBI" id="CHEBI:74257"/>
        <dbReference type="ChEBI" id="CHEBI:456215"/>
        <dbReference type="EC" id="2.7.1.180"/>
    </reaction>
</comment>
<comment type="similarity">
    <text evidence="1 11">Belongs to the ApbE family.</text>
</comment>
<dbReference type="InterPro" id="IPR003374">
    <property type="entry name" value="ApbE-like_sf"/>
</dbReference>
<dbReference type="InterPro" id="IPR024932">
    <property type="entry name" value="ApbE"/>
</dbReference>
<dbReference type="AlphaFoldDB" id="A0A4R0YYC8"/>
<feature type="binding site" evidence="12">
    <location>
        <position position="266"/>
    </location>
    <ligand>
        <name>Mg(2+)</name>
        <dbReference type="ChEBI" id="CHEBI:18420"/>
    </ligand>
</feature>
<evidence type="ECO:0000256" key="10">
    <source>
        <dbReference type="ARBA" id="ARBA00048540"/>
    </source>
</evidence>
<evidence type="ECO:0000256" key="12">
    <source>
        <dbReference type="PIRSR" id="PIRSR006268-2"/>
    </source>
</evidence>
<comment type="cofactor">
    <cofactor evidence="12">
        <name>Mg(2+)</name>
        <dbReference type="ChEBI" id="CHEBI:18420"/>
    </cofactor>
    <cofactor evidence="12">
        <name>Mn(2+)</name>
        <dbReference type="ChEBI" id="CHEBI:29035"/>
    </cofactor>
    <text evidence="12">Magnesium. Can also use manganese.</text>
</comment>
<dbReference type="PIRSF" id="PIRSF006268">
    <property type="entry name" value="ApbE"/>
    <property type="match status" value="1"/>
</dbReference>
<keyword evidence="4 11" id="KW-0285">Flavoprotein</keyword>
<gene>
    <name evidence="13" type="ORF">EZM97_03305</name>
</gene>
<keyword evidence="14" id="KW-1185">Reference proteome</keyword>
<keyword evidence="5 11" id="KW-0808">Transferase</keyword>
<evidence type="ECO:0000256" key="11">
    <source>
        <dbReference type="PIRNR" id="PIRNR006268"/>
    </source>
</evidence>
<dbReference type="Proteomes" id="UP000291822">
    <property type="component" value="Unassembled WGS sequence"/>
</dbReference>
<evidence type="ECO:0000256" key="2">
    <source>
        <dbReference type="ARBA" id="ARBA00011955"/>
    </source>
</evidence>
<evidence type="ECO:0000256" key="9">
    <source>
        <dbReference type="ARBA" id="ARBA00031306"/>
    </source>
</evidence>
<evidence type="ECO:0000256" key="8">
    <source>
        <dbReference type="ARBA" id="ARBA00022842"/>
    </source>
</evidence>
<organism evidence="13 14">
    <name type="scientific">Dyella soli</name>
    <dbReference type="NCBI Taxonomy" id="522319"/>
    <lineage>
        <taxon>Bacteria</taxon>
        <taxon>Pseudomonadati</taxon>
        <taxon>Pseudomonadota</taxon>
        <taxon>Gammaproteobacteria</taxon>
        <taxon>Lysobacterales</taxon>
        <taxon>Rhodanobacteraceae</taxon>
        <taxon>Dyella</taxon>
    </lineage>
</organism>
<evidence type="ECO:0000256" key="7">
    <source>
        <dbReference type="ARBA" id="ARBA00022827"/>
    </source>
</evidence>
<dbReference type="RefSeq" id="WP_131150831.1">
    <property type="nucleotide sequence ID" value="NZ_SJTG01000001.1"/>
</dbReference>
<keyword evidence="6 11" id="KW-0479">Metal-binding</keyword>
<dbReference type="EMBL" id="SJTG01000001">
    <property type="protein sequence ID" value="TCI12389.1"/>
    <property type="molecule type" value="Genomic_DNA"/>
</dbReference>
<dbReference type="PANTHER" id="PTHR30040:SF2">
    <property type="entry name" value="FAD:PROTEIN FMN TRANSFERASE"/>
    <property type="match status" value="1"/>
</dbReference>
<evidence type="ECO:0000256" key="4">
    <source>
        <dbReference type="ARBA" id="ARBA00022630"/>
    </source>
</evidence>
<dbReference type="Pfam" id="PF02424">
    <property type="entry name" value="ApbE"/>
    <property type="match status" value="1"/>
</dbReference>
<dbReference type="PANTHER" id="PTHR30040">
    <property type="entry name" value="THIAMINE BIOSYNTHESIS LIPOPROTEIN APBE"/>
    <property type="match status" value="1"/>
</dbReference>
<reference evidence="13 14" key="1">
    <citation type="submission" date="2019-02" db="EMBL/GenBank/DDBJ databases">
        <title>Dyella amyloliquefaciens sp. nov., isolated from forest soil.</title>
        <authorList>
            <person name="Gao Z.-H."/>
            <person name="Qiu L.-H."/>
        </authorList>
    </citation>
    <scope>NUCLEOTIDE SEQUENCE [LARGE SCALE GENOMIC DNA]</scope>
    <source>
        <strain evidence="13 14">KACC 12747</strain>
    </source>
</reference>
<dbReference type="Gene3D" id="3.10.520.10">
    <property type="entry name" value="ApbE-like domains"/>
    <property type="match status" value="1"/>
</dbReference>
<accession>A0A4R0YYC8</accession>
<dbReference type="GO" id="GO:0016740">
    <property type="term" value="F:transferase activity"/>
    <property type="evidence" value="ECO:0007669"/>
    <property type="project" value="UniProtKB-UniRule"/>
</dbReference>
<sequence>MSLTVESLSGDTMGTTWSARVVVPAGVSLDDLQAGVQAQLDRVDAQMSTYKADSDLSRFNQAPAQTWVALPGECFAVVQYALRVAELTQGAYDPTVGPLVNAWGFGPDGVRADAPPDSVWMAARSRVGWQRVLLRESTCEAWQAGGTYLDLSSVAKGFSVDVAGAWLTAQGIEAWLMEVGGEMKGHGRKPDGMPWRVGIEWPDGSGQHSQIVPLEGRAIATSGNYRRHFAQGQQHFAHHIDPRSGMPSQNRVASVSVLANSAMEADPWGTAMTVLGPDRGLSLARELRLAVLIYVQVADDFDERMSSAFAEALRAG</sequence>
<dbReference type="SUPFAM" id="SSF143631">
    <property type="entry name" value="ApbE-like"/>
    <property type="match status" value="1"/>
</dbReference>
<evidence type="ECO:0000313" key="13">
    <source>
        <dbReference type="EMBL" id="TCI12389.1"/>
    </source>
</evidence>
<dbReference type="GO" id="GO:0046872">
    <property type="term" value="F:metal ion binding"/>
    <property type="evidence" value="ECO:0007669"/>
    <property type="project" value="UniProtKB-UniRule"/>
</dbReference>
<evidence type="ECO:0000256" key="5">
    <source>
        <dbReference type="ARBA" id="ARBA00022679"/>
    </source>
</evidence>
<comment type="caution">
    <text evidence="13">The sequence shown here is derived from an EMBL/GenBank/DDBJ whole genome shotgun (WGS) entry which is preliminary data.</text>
</comment>
<evidence type="ECO:0000256" key="3">
    <source>
        <dbReference type="ARBA" id="ARBA00016337"/>
    </source>
</evidence>
<evidence type="ECO:0000256" key="6">
    <source>
        <dbReference type="ARBA" id="ARBA00022723"/>
    </source>
</evidence>
<protein>
    <recommendedName>
        <fullName evidence="3 11">FAD:protein FMN transferase</fullName>
        <ecNumber evidence="2 11">2.7.1.180</ecNumber>
    </recommendedName>
    <alternativeName>
        <fullName evidence="9 11">Flavin transferase</fullName>
    </alternativeName>
</protein>
<evidence type="ECO:0000256" key="1">
    <source>
        <dbReference type="ARBA" id="ARBA00008282"/>
    </source>
</evidence>
<dbReference type="EC" id="2.7.1.180" evidence="2 11"/>
<proteinExistence type="inferred from homology"/>
<feature type="binding site" evidence="12">
    <location>
        <position position="153"/>
    </location>
    <ligand>
        <name>Mg(2+)</name>
        <dbReference type="ChEBI" id="CHEBI:18420"/>
    </ligand>
</feature>
<keyword evidence="8 11" id="KW-0460">Magnesium</keyword>
<keyword evidence="7 11" id="KW-0274">FAD</keyword>
<name>A0A4R0YYC8_9GAMM</name>
<evidence type="ECO:0000313" key="14">
    <source>
        <dbReference type="Proteomes" id="UP000291822"/>
    </source>
</evidence>